<dbReference type="KEGG" id="abac:LuPra_01771"/>
<dbReference type="InterPro" id="IPR010998">
    <property type="entry name" value="Integrase_recombinase_N"/>
</dbReference>
<evidence type="ECO:0000256" key="1">
    <source>
        <dbReference type="ARBA" id="ARBA00008857"/>
    </source>
</evidence>
<dbReference type="SUPFAM" id="SSF56349">
    <property type="entry name" value="DNA breaking-rejoining enzymes"/>
    <property type="match status" value="1"/>
</dbReference>
<feature type="domain" description="Core-binding (CB)" evidence="7">
    <location>
        <begin position="62"/>
        <end position="143"/>
    </location>
</feature>
<dbReference type="PROSITE" id="PS51898">
    <property type="entry name" value="TYR_RECOMBINASE"/>
    <property type="match status" value="1"/>
</dbReference>
<sequence>MVRRKRWRMPVDDFALVRDAKEPVTSKQVAERVWEPLFIAEITAGRDPRVRPEGPKAAPEVLSVAELLDRYMADYVLAEGLRDPVTIGGRLKAVKAVIGRLPATALEKPPAIQRFKASYRQGRAVATLNRALATLRGAINWARFQDPPLLANSPFHRFGVVIRVKDEVKRDRRLTADEEQRLLKAALEFTSGANSWVGASMHDRVIGALETCCRKGEMLRIQNRHVDWERHQLVIPGANAKDGDNRRVPFDPHGRLAPILRRRAALGPTAYVFGGPEGEYHDSFKTAWESLLLRAYEREATRTKQGGRVNREPLREIDLHFHDLRHEGACRLLAEGVDIRTIQLMLGHSDIKQTQRYLNITDEELRRAMTGVWERRRKLRVVGESRA</sequence>
<proteinExistence type="inferred from homology"/>
<evidence type="ECO:0000256" key="3">
    <source>
        <dbReference type="ARBA" id="ARBA00023125"/>
    </source>
</evidence>
<dbReference type="InterPro" id="IPR050808">
    <property type="entry name" value="Phage_Integrase"/>
</dbReference>
<evidence type="ECO:0000256" key="5">
    <source>
        <dbReference type="PROSITE-ProRule" id="PRU01248"/>
    </source>
</evidence>
<dbReference type="PROSITE" id="PS51900">
    <property type="entry name" value="CB"/>
    <property type="match status" value="1"/>
</dbReference>
<keyword evidence="2" id="KW-0229">DNA integration</keyword>
<dbReference type="Pfam" id="PF00589">
    <property type="entry name" value="Phage_integrase"/>
    <property type="match status" value="1"/>
</dbReference>
<comment type="similarity">
    <text evidence="1">Belongs to the 'phage' integrase family.</text>
</comment>
<dbReference type="Proteomes" id="UP000076079">
    <property type="component" value="Chromosome"/>
</dbReference>
<dbReference type="InterPro" id="IPR011010">
    <property type="entry name" value="DNA_brk_join_enz"/>
</dbReference>
<dbReference type="GO" id="GO:0006310">
    <property type="term" value="P:DNA recombination"/>
    <property type="evidence" value="ECO:0007669"/>
    <property type="project" value="UniProtKB-KW"/>
</dbReference>
<dbReference type="EMBL" id="CP015136">
    <property type="protein sequence ID" value="AMY08568.1"/>
    <property type="molecule type" value="Genomic_DNA"/>
</dbReference>
<dbReference type="Gene3D" id="1.10.443.10">
    <property type="entry name" value="Intergrase catalytic core"/>
    <property type="match status" value="1"/>
</dbReference>
<keyword evidence="9" id="KW-1185">Reference proteome</keyword>
<dbReference type="Gene3D" id="1.10.150.130">
    <property type="match status" value="1"/>
</dbReference>
<dbReference type="PANTHER" id="PTHR30629:SF2">
    <property type="entry name" value="PROPHAGE INTEGRASE INTS-RELATED"/>
    <property type="match status" value="1"/>
</dbReference>
<gene>
    <name evidence="8" type="primary">xerC_1</name>
    <name evidence="8" type="ORF">LuPra_01771</name>
</gene>
<dbReference type="GO" id="GO:0003677">
    <property type="term" value="F:DNA binding"/>
    <property type="evidence" value="ECO:0007669"/>
    <property type="project" value="UniProtKB-UniRule"/>
</dbReference>
<dbReference type="GO" id="GO:0015074">
    <property type="term" value="P:DNA integration"/>
    <property type="evidence" value="ECO:0007669"/>
    <property type="project" value="UniProtKB-KW"/>
</dbReference>
<reference evidence="8 9" key="1">
    <citation type="journal article" date="2016" name="Genome Announc.">
        <title>First Complete Genome Sequence of a Subdivision 6 Acidobacterium Strain.</title>
        <authorList>
            <person name="Huang S."/>
            <person name="Vieira S."/>
            <person name="Bunk B."/>
            <person name="Riedel T."/>
            <person name="Sproer C."/>
            <person name="Overmann J."/>
        </authorList>
    </citation>
    <scope>NUCLEOTIDE SEQUENCE [LARGE SCALE GENOMIC DNA]</scope>
    <source>
        <strain evidence="9">DSM 100886 HEG_-6_39</strain>
    </source>
</reference>
<dbReference type="PANTHER" id="PTHR30629">
    <property type="entry name" value="PROPHAGE INTEGRASE"/>
    <property type="match status" value="1"/>
</dbReference>
<accession>A0A143PKE9</accession>
<organism evidence="8 9">
    <name type="scientific">Luteitalea pratensis</name>
    <dbReference type="NCBI Taxonomy" id="1855912"/>
    <lineage>
        <taxon>Bacteria</taxon>
        <taxon>Pseudomonadati</taxon>
        <taxon>Acidobacteriota</taxon>
        <taxon>Vicinamibacteria</taxon>
        <taxon>Vicinamibacterales</taxon>
        <taxon>Vicinamibacteraceae</taxon>
        <taxon>Luteitalea</taxon>
    </lineage>
</organism>
<keyword evidence="4" id="KW-0233">DNA recombination</keyword>
<protein>
    <submittedName>
        <fullName evidence="8">Tyrosine recombinase XerC</fullName>
    </submittedName>
</protein>
<dbReference type="InterPro" id="IPR002104">
    <property type="entry name" value="Integrase_catalytic"/>
</dbReference>
<reference evidence="9" key="2">
    <citation type="submission" date="2016-04" db="EMBL/GenBank/DDBJ databases">
        <title>First Complete Genome Sequence of a Subdivision 6 Acidobacterium.</title>
        <authorList>
            <person name="Huang S."/>
            <person name="Vieira S."/>
            <person name="Bunk B."/>
            <person name="Riedel T."/>
            <person name="Sproeer C."/>
            <person name="Overmann J."/>
        </authorList>
    </citation>
    <scope>NUCLEOTIDE SEQUENCE [LARGE SCALE GENOMIC DNA]</scope>
    <source>
        <strain evidence="9">DSM 100886 HEG_-6_39</strain>
    </source>
</reference>
<evidence type="ECO:0000313" key="9">
    <source>
        <dbReference type="Proteomes" id="UP000076079"/>
    </source>
</evidence>
<dbReference type="CDD" id="cd00796">
    <property type="entry name" value="INT_Rci_Hp1_C"/>
    <property type="match status" value="1"/>
</dbReference>
<evidence type="ECO:0000313" key="8">
    <source>
        <dbReference type="EMBL" id="AMY08568.1"/>
    </source>
</evidence>
<dbReference type="InterPro" id="IPR044068">
    <property type="entry name" value="CB"/>
</dbReference>
<feature type="domain" description="Tyr recombinase" evidence="6">
    <location>
        <begin position="169"/>
        <end position="370"/>
    </location>
</feature>
<name>A0A143PKE9_LUTPR</name>
<evidence type="ECO:0000259" key="7">
    <source>
        <dbReference type="PROSITE" id="PS51900"/>
    </source>
</evidence>
<evidence type="ECO:0000256" key="2">
    <source>
        <dbReference type="ARBA" id="ARBA00022908"/>
    </source>
</evidence>
<keyword evidence="3 5" id="KW-0238">DNA-binding</keyword>
<evidence type="ECO:0000256" key="4">
    <source>
        <dbReference type="ARBA" id="ARBA00023172"/>
    </source>
</evidence>
<dbReference type="STRING" id="1855912.LuPra_01771"/>
<dbReference type="InterPro" id="IPR013762">
    <property type="entry name" value="Integrase-like_cat_sf"/>
</dbReference>
<evidence type="ECO:0000259" key="6">
    <source>
        <dbReference type="PROSITE" id="PS51898"/>
    </source>
</evidence>
<dbReference type="AlphaFoldDB" id="A0A143PKE9"/>